<keyword evidence="1" id="KW-0472">Membrane</keyword>
<keyword evidence="1" id="KW-0812">Transmembrane</keyword>
<gene>
    <name evidence="2" type="ORF">GMX10_04630</name>
</gene>
<feature type="transmembrane region" description="Helical" evidence="1">
    <location>
        <begin position="75"/>
        <end position="94"/>
    </location>
</feature>
<evidence type="ECO:0000313" key="2">
    <source>
        <dbReference type="EMBL" id="QHQ23440.1"/>
    </source>
</evidence>
<feature type="transmembrane region" description="Helical" evidence="1">
    <location>
        <begin position="6"/>
        <end position="26"/>
    </location>
</feature>
<reference evidence="3" key="1">
    <citation type="submission" date="2019-11" db="EMBL/GenBank/DDBJ databases">
        <authorList>
            <person name="Jee S."/>
        </authorList>
    </citation>
    <scope>NUCLEOTIDE SEQUENCE [LARGE SCALE GENOMIC DNA]</scope>
    <source>
        <strain evidence="3">PZ1</strain>
    </source>
</reference>
<organism evidence="2 3">
    <name type="scientific">Pectobacterium parvum</name>
    <dbReference type="NCBI Taxonomy" id="2778550"/>
    <lineage>
        <taxon>Bacteria</taxon>
        <taxon>Pseudomonadati</taxon>
        <taxon>Pseudomonadota</taxon>
        <taxon>Gammaproteobacteria</taxon>
        <taxon>Enterobacterales</taxon>
        <taxon>Pectobacteriaceae</taxon>
        <taxon>Pectobacterium</taxon>
    </lineage>
</organism>
<dbReference type="Proteomes" id="UP000464054">
    <property type="component" value="Chromosome"/>
</dbReference>
<evidence type="ECO:0000313" key="3">
    <source>
        <dbReference type="Proteomes" id="UP000464054"/>
    </source>
</evidence>
<sequence length="99" mass="11330">MIGIILLSIITVAIYLWIKSGGGRRFHIRLGRFFEQNTFYLGVVIIAFSFVMPLFLNHHENASDLIKGLDSIVELFVNCSFWLGVLAITMAFFMRKKSN</sequence>
<accession>A0AAP9IEW3</accession>
<protein>
    <submittedName>
        <fullName evidence="2">Uncharacterized protein</fullName>
    </submittedName>
</protein>
<dbReference type="AlphaFoldDB" id="A0AAP9IEW3"/>
<feature type="transmembrane region" description="Helical" evidence="1">
    <location>
        <begin position="38"/>
        <end position="55"/>
    </location>
</feature>
<keyword evidence="1" id="KW-1133">Transmembrane helix</keyword>
<dbReference type="RefSeq" id="WP_116164839.1">
    <property type="nucleotide sequence ID" value="NZ_CP046377.1"/>
</dbReference>
<proteinExistence type="predicted"/>
<dbReference type="EMBL" id="CP046377">
    <property type="protein sequence ID" value="QHQ23440.1"/>
    <property type="molecule type" value="Genomic_DNA"/>
</dbReference>
<name>A0AAP9IEW3_9GAMM</name>
<evidence type="ECO:0000256" key="1">
    <source>
        <dbReference type="SAM" id="Phobius"/>
    </source>
</evidence>